<evidence type="ECO:0000313" key="4">
    <source>
        <dbReference type="Proteomes" id="UP000719412"/>
    </source>
</evidence>
<dbReference type="EMBL" id="JABDTM020000069">
    <property type="protein sequence ID" value="KAH0822733.1"/>
    <property type="molecule type" value="Genomic_DNA"/>
</dbReference>
<feature type="domain" description="Mutator-like transposase" evidence="2">
    <location>
        <begin position="187"/>
        <end position="285"/>
    </location>
</feature>
<sequence length="534" mass="59403">MQDAVFLHTWGLTVGWWKEERHSSDTTARSAGFESQAGWASHGCCVLLYSCCGVQKKEKERVVVGGRGKYPGAPPHHIRKTSRPQTKTKADLMNNADPVETLAKIGKVKNLKDGGILLRFDNNSNLEQEVKGRLSENYEIHEVKPYRPLQYRELVIFPKATMGNFQRSKQCVKKREKGKGNQRIAPATKTSEAWHDHLVDEFTAAGIAEAEIAKQKGNVDSDGIPFTTVDVDGGWSKRSYGHNYNALSGTAIIIGKESKKALYMGVRNKFCYMWSVAANTKRKCSIQSSTEENIETVKRQMEDKPQLFEMILIFDDSITAQRYRNNILDVFITQLQLAQGLTSLTDVNSSRSLLTPDGENDDVDGEPARKQADESAGDPEVKFTRGRWRRFVHVPQPQIAKRIKEFTTTGSIPNAFADQDLVKFAVQVVTGLTGRSRIYPSGKAELFIHGFIVSAESDLVSIELSASSTVSCDGSLPGKQFRGDKDQRLQCRLAVNPELAEGREEELDVPTLTGGRCNRLASEKGSAFHPLIFS</sequence>
<dbReference type="AlphaFoldDB" id="A0A8J6HZ89"/>
<evidence type="ECO:0000259" key="2">
    <source>
        <dbReference type="Pfam" id="PF20700"/>
    </source>
</evidence>
<dbReference type="Proteomes" id="UP000719412">
    <property type="component" value="Unassembled WGS sequence"/>
</dbReference>
<reference evidence="3" key="1">
    <citation type="journal article" date="2020" name="J Insects Food Feed">
        <title>The yellow mealworm (Tenebrio molitor) genome: a resource for the emerging insects as food and feed industry.</title>
        <authorList>
            <person name="Eriksson T."/>
            <person name="Andere A."/>
            <person name="Kelstrup H."/>
            <person name="Emery V."/>
            <person name="Picard C."/>
        </authorList>
    </citation>
    <scope>NUCLEOTIDE SEQUENCE</scope>
    <source>
        <strain evidence="3">Stoneville</strain>
        <tissue evidence="3">Whole head</tissue>
    </source>
</reference>
<evidence type="ECO:0000313" key="3">
    <source>
        <dbReference type="EMBL" id="KAH0822733.1"/>
    </source>
</evidence>
<name>A0A8J6HZ89_TENMO</name>
<gene>
    <name evidence="3" type="ORF">GEV33_000059</name>
</gene>
<accession>A0A8J6HZ89</accession>
<dbReference type="InterPro" id="IPR049012">
    <property type="entry name" value="Mutator_transp_dom"/>
</dbReference>
<comment type="caution">
    <text evidence="3">The sequence shown here is derived from an EMBL/GenBank/DDBJ whole genome shotgun (WGS) entry which is preliminary data.</text>
</comment>
<feature type="compositionally biased region" description="Basic and acidic residues" evidence="1">
    <location>
        <begin position="366"/>
        <end position="379"/>
    </location>
</feature>
<protein>
    <recommendedName>
        <fullName evidence="2">Mutator-like transposase domain-containing protein</fullName>
    </recommendedName>
</protein>
<keyword evidence="4" id="KW-1185">Reference proteome</keyword>
<reference evidence="3" key="2">
    <citation type="submission" date="2021-08" db="EMBL/GenBank/DDBJ databases">
        <authorList>
            <person name="Eriksson T."/>
        </authorList>
    </citation>
    <scope>NUCLEOTIDE SEQUENCE</scope>
    <source>
        <strain evidence="3">Stoneville</strain>
        <tissue evidence="3">Whole head</tissue>
    </source>
</reference>
<organism evidence="3 4">
    <name type="scientific">Tenebrio molitor</name>
    <name type="common">Yellow mealworm beetle</name>
    <dbReference type="NCBI Taxonomy" id="7067"/>
    <lineage>
        <taxon>Eukaryota</taxon>
        <taxon>Metazoa</taxon>
        <taxon>Ecdysozoa</taxon>
        <taxon>Arthropoda</taxon>
        <taxon>Hexapoda</taxon>
        <taxon>Insecta</taxon>
        <taxon>Pterygota</taxon>
        <taxon>Neoptera</taxon>
        <taxon>Endopterygota</taxon>
        <taxon>Coleoptera</taxon>
        <taxon>Polyphaga</taxon>
        <taxon>Cucujiformia</taxon>
        <taxon>Tenebrionidae</taxon>
        <taxon>Tenebrio</taxon>
    </lineage>
</organism>
<feature type="region of interest" description="Disordered" evidence="1">
    <location>
        <begin position="349"/>
        <end position="379"/>
    </location>
</feature>
<dbReference type="Pfam" id="PF20700">
    <property type="entry name" value="Mutator"/>
    <property type="match status" value="1"/>
</dbReference>
<proteinExistence type="predicted"/>
<feature type="region of interest" description="Disordered" evidence="1">
    <location>
        <begin position="66"/>
        <end position="88"/>
    </location>
</feature>
<evidence type="ECO:0000256" key="1">
    <source>
        <dbReference type="SAM" id="MobiDB-lite"/>
    </source>
</evidence>